<dbReference type="OMA" id="ARTECGW"/>
<proteinExistence type="predicted"/>
<dbReference type="InParanoid" id="A7SU82"/>
<feature type="repeat" description="ANK" evidence="3">
    <location>
        <begin position="146"/>
        <end position="174"/>
    </location>
</feature>
<keyword evidence="2 3" id="KW-0040">ANK repeat</keyword>
<dbReference type="PhylomeDB" id="A7SU82"/>
<name>A7SU82_NEMVE</name>
<dbReference type="PROSITE" id="PS50088">
    <property type="entry name" value="ANK_REPEAT"/>
    <property type="match status" value="3"/>
</dbReference>
<dbReference type="SUPFAM" id="SSF48403">
    <property type="entry name" value="Ankyrin repeat"/>
    <property type="match status" value="1"/>
</dbReference>
<evidence type="ECO:0000256" key="1">
    <source>
        <dbReference type="ARBA" id="ARBA00022737"/>
    </source>
</evidence>
<evidence type="ECO:0000313" key="4">
    <source>
        <dbReference type="EMBL" id="EDO32718.1"/>
    </source>
</evidence>
<keyword evidence="5" id="KW-1185">Reference proteome</keyword>
<dbReference type="HOGENOM" id="CLU_1543900_0_0_1"/>
<dbReference type="KEGG" id="nve:5503881"/>
<feature type="non-terminal residue" evidence="4">
    <location>
        <position position="174"/>
    </location>
</feature>
<keyword evidence="1" id="KW-0677">Repeat</keyword>
<organism evidence="4 5">
    <name type="scientific">Nematostella vectensis</name>
    <name type="common">Starlet sea anemone</name>
    <dbReference type="NCBI Taxonomy" id="45351"/>
    <lineage>
        <taxon>Eukaryota</taxon>
        <taxon>Metazoa</taxon>
        <taxon>Cnidaria</taxon>
        <taxon>Anthozoa</taxon>
        <taxon>Hexacorallia</taxon>
        <taxon>Actiniaria</taxon>
        <taxon>Edwardsiidae</taxon>
        <taxon>Nematostella</taxon>
    </lineage>
</organism>
<dbReference type="Gene3D" id="1.25.40.20">
    <property type="entry name" value="Ankyrin repeat-containing domain"/>
    <property type="match status" value="2"/>
</dbReference>
<dbReference type="PROSITE" id="PS50297">
    <property type="entry name" value="ANK_REP_REGION"/>
    <property type="match status" value="2"/>
</dbReference>
<dbReference type="PANTHER" id="PTHR24171">
    <property type="entry name" value="ANKYRIN REPEAT DOMAIN-CONTAINING PROTEIN 39-RELATED"/>
    <property type="match status" value="1"/>
</dbReference>
<dbReference type="OrthoDB" id="5406014at2759"/>
<evidence type="ECO:0000256" key="3">
    <source>
        <dbReference type="PROSITE-ProRule" id="PRU00023"/>
    </source>
</evidence>
<gene>
    <name evidence="4" type="ORF">NEMVEDRAFT_v1g193584</name>
</gene>
<dbReference type="InterPro" id="IPR036770">
    <property type="entry name" value="Ankyrin_rpt-contain_sf"/>
</dbReference>
<dbReference type="InterPro" id="IPR002110">
    <property type="entry name" value="Ankyrin_rpt"/>
</dbReference>
<dbReference type="Proteomes" id="UP000001593">
    <property type="component" value="Unassembled WGS sequence"/>
</dbReference>
<reference evidence="4 5" key="1">
    <citation type="journal article" date="2007" name="Science">
        <title>Sea anemone genome reveals ancestral eumetazoan gene repertoire and genomic organization.</title>
        <authorList>
            <person name="Putnam N.H."/>
            <person name="Srivastava M."/>
            <person name="Hellsten U."/>
            <person name="Dirks B."/>
            <person name="Chapman J."/>
            <person name="Salamov A."/>
            <person name="Terry A."/>
            <person name="Shapiro H."/>
            <person name="Lindquist E."/>
            <person name="Kapitonov V.V."/>
            <person name="Jurka J."/>
            <person name="Genikhovich G."/>
            <person name="Grigoriev I.V."/>
            <person name="Lucas S.M."/>
            <person name="Steele R.E."/>
            <person name="Finnerty J.R."/>
            <person name="Technau U."/>
            <person name="Martindale M.Q."/>
            <person name="Rokhsar D.S."/>
        </authorList>
    </citation>
    <scope>NUCLEOTIDE SEQUENCE [LARGE SCALE GENOMIC DNA]</scope>
    <source>
        <strain evidence="5">CH2 X CH6</strain>
    </source>
</reference>
<evidence type="ECO:0000256" key="2">
    <source>
        <dbReference type="ARBA" id="ARBA00023043"/>
    </source>
</evidence>
<dbReference type="eggNOG" id="KOG0504">
    <property type="taxonomic scope" value="Eukaryota"/>
</dbReference>
<protein>
    <submittedName>
        <fullName evidence="4">Uncharacterized protein</fullName>
    </submittedName>
</protein>
<feature type="repeat" description="ANK" evidence="3">
    <location>
        <begin position="104"/>
        <end position="126"/>
    </location>
</feature>
<dbReference type="AlphaFoldDB" id="A7SU82"/>
<dbReference type="EMBL" id="DS469809">
    <property type="protein sequence ID" value="EDO32718.1"/>
    <property type="molecule type" value="Genomic_DNA"/>
</dbReference>
<feature type="repeat" description="ANK" evidence="3">
    <location>
        <begin position="31"/>
        <end position="67"/>
    </location>
</feature>
<evidence type="ECO:0000313" key="5">
    <source>
        <dbReference type="Proteomes" id="UP000001593"/>
    </source>
</evidence>
<dbReference type="SMART" id="SM00248">
    <property type="entry name" value="ANK"/>
    <property type="match status" value="4"/>
</dbReference>
<accession>A7SU82</accession>
<sequence>MLLVSAVRFGRTHQVRLLLKAGINTENRDDRGRTALVYCCFLKNPQTRQTILKLLLASGAKVNKRDHLGRSALLWACLQGLVDVVTSLVNDSQSEVDLNLTDNDGNTSLLLAVKSGNLEMVRLLLSLLRRSLSNNTTSFIHRCNNRGISPLLAAFLRGDKDCARVLVQGGAQVS</sequence>
<dbReference type="Pfam" id="PF12796">
    <property type="entry name" value="Ank_2"/>
    <property type="match status" value="1"/>
</dbReference>
<dbReference type="STRING" id="45351.A7SU82"/>